<dbReference type="GO" id="GO:0043138">
    <property type="term" value="F:3'-5' DNA helicase activity"/>
    <property type="evidence" value="ECO:0007669"/>
    <property type="project" value="TreeGrafter"/>
</dbReference>
<dbReference type="InterPro" id="IPR014001">
    <property type="entry name" value="Helicase_ATP-bd"/>
</dbReference>
<dbReference type="PANTHER" id="PTHR47957:SF3">
    <property type="entry name" value="ATP-DEPENDENT HELICASE HRQ1"/>
    <property type="match status" value="1"/>
</dbReference>
<feature type="region of interest" description="Disordered" evidence="3">
    <location>
        <begin position="49"/>
        <end position="72"/>
    </location>
</feature>
<name>A0A5J5BLA1_9ASTE</name>
<evidence type="ECO:0000259" key="5">
    <source>
        <dbReference type="PROSITE" id="PS51194"/>
    </source>
</evidence>
<dbReference type="Pfam" id="PF22982">
    <property type="entry name" value="WHD_HRQ1"/>
    <property type="match status" value="1"/>
</dbReference>
<evidence type="ECO:0000313" key="7">
    <source>
        <dbReference type="Proteomes" id="UP000325577"/>
    </source>
</evidence>
<dbReference type="InterPro" id="IPR001650">
    <property type="entry name" value="Helicase_C-like"/>
</dbReference>
<accession>A0A5J5BLA1</accession>
<dbReference type="SMART" id="SM00490">
    <property type="entry name" value="HELICc"/>
    <property type="match status" value="1"/>
</dbReference>
<dbReference type="Proteomes" id="UP000325577">
    <property type="component" value="Linkage Group LG12"/>
</dbReference>
<dbReference type="PROSITE" id="PS51192">
    <property type="entry name" value="HELICASE_ATP_BIND_1"/>
    <property type="match status" value="1"/>
</dbReference>
<dbReference type="InterPro" id="IPR027417">
    <property type="entry name" value="P-loop_NTPase"/>
</dbReference>
<dbReference type="InterPro" id="IPR011545">
    <property type="entry name" value="DEAD/DEAH_box_helicase_dom"/>
</dbReference>
<dbReference type="PANTHER" id="PTHR47957">
    <property type="entry name" value="ATP-DEPENDENT HELICASE HRQ1"/>
    <property type="match status" value="1"/>
</dbReference>
<organism evidence="6 7">
    <name type="scientific">Nyssa sinensis</name>
    <dbReference type="NCBI Taxonomy" id="561372"/>
    <lineage>
        <taxon>Eukaryota</taxon>
        <taxon>Viridiplantae</taxon>
        <taxon>Streptophyta</taxon>
        <taxon>Embryophyta</taxon>
        <taxon>Tracheophyta</taxon>
        <taxon>Spermatophyta</taxon>
        <taxon>Magnoliopsida</taxon>
        <taxon>eudicotyledons</taxon>
        <taxon>Gunneridae</taxon>
        <taxon>Pentapetalae</taxon>
        <taxon>asterids</taxon>
        <taxon>Cornales</taxon>
        <taxon>Nyssaceae</taxon>
        <taxon>Nyssa</taxon>
    </lineage>
</organism>
<protein>
    <submittedName>
        <fullName evidence="6">Uncharacterized protein</fullName>
    </submittedName>
</protein>
<sequence>MKKRDNAFRTTLLGIVKLFMCENGYEMAKFPSLEDLLVFMKECGTTASGTEAKQAKRSRSAASSSHSFEARCHDTNPLLPEEMVEHLRRGIGSRGQVMHVEEISARIANIVEIPNELSENTKSALKCIGVTRLYGHQAESIQASLAGKNVVVATMTSSGKSLCYNIPVLEVLSQNLLACALYLFPTKALAQDQLRSLLAMTKGFDAGLNIGIYDGDTSQADRMWLRDNARLLITNPDMLHMSIMPFHGQFRRILSNLRFIIIDEAHAYKGVFGCHTALILRRLRRLCSHVYGSDPSFVFCTATSANPREHAMVLANLPTMELIQNDGSPSGPKLFVLWNPPLCLKTVQVAMRTTSSTDTGKSADKNVILKRSSPILEFSCLFAEIVQHGLRCIAFCKSRKLCELVLCYTREILQGTAPHLVNSICAYRAGYIAEDRRRIESEFFGGNICGVAATNALELGIDVGHIDVTLHLGFPGSIASLWQQAGRSGRREKPSLAVYVAFEGPLDQYFMKFPQKLFRSPIECCHIDAQNKQVLEQHLVCAALEHPLSLLHDENYFGPGLKNAVMTLKNKGCLSTDPSRDSSARIWSYIGYEKLPSHAVSIRAIETERYKVINKQKNEVLEEIEESKAFFQVYEGAVYMHQAKTYLVKHLDISSKIALCQEADLKYYTKTRDYTDIHVIGGDIAYPARNSSTQFSKTTAHTNTCKVTTTWFGFRRIWKGSNQVFDTVELSLPSYSYESQAVWVRVPQSIKTAVEIKKFSFRAGLHAAGHALLNVVPLYIICNSSDMGSECANPHDSRYVPERILLYDQHPGGTGISAQVQPLFTKLLNAALELLTSCRCLGDAGCPNCVQNLACHEYNEVLHKDAAMMIIKGVLDADESSFG</sequence>
<feature type="domain" description="Helicase C-terminal" evidence="5">
    <location>
        <begin position="384"/>
        <end position="535"/>
    </location>
</feature>
<keyword evidence="1" id="KW-0547">Nucleotide-binding</keyword>
<evidence type="ECO:0000313" key="6">
    <source>
        <dbReference type="EMBL" id="KAA8542587.1"/>
    </source>
</evidence>
<evidence type="ECO:0000259" key="4">
    <source>
        <dbReference type="PROSITE" id="PS51192"/>
    </source>
</evidence>
<dbReference type="Pfam" id="PF09369">
    <property type="entry name" value="MZB"/>
    <property type="match status" value="1"/>
</dbReference>
<evidence type="ECO:0000256" key="2">
    <source>
        <dbReference type="ARBA" id="ARBA00022840"/>
    </source>
</evidence>
<dbReference type="CDD" id="cd17923">
    <property type="entry name" value="DEXHc_Hrq1-like"/>
    <property type="match status" value="1"/>
</dbReference>
<dbReference type="GO" id="GO:0003676">
    <property type="term" value="F:nucleic acid binding"/>
    <property type="evidence" value="ECO:0007669"/>
    <property type="project" value="InterPro"/>
</dbReference>
<dbReference type="SUPFAM" id="SSF52540">
    <property type="entry name" value="P-loop containing nucleoside triphosphate hydrolases"/>
    <property type="match status" value="1"/>
</dbReference>
<dbReference type="GO" id="GO:0036297">
    <property type="term" value="P:interstrand cross-link repair"/>
    <property type="evidence" value="ECO:0007669"/>
    <property type="project" value="TreeGrafter"/>
</dbReference>
<dbReference type="InterPro" id="IPR018973">
    <property type="entry name" value="MZB"/>
</dbReference>
<proteinExistence type="predicted"/>
<dbReference type="FunFam" id="3.40.50.300:FF:001137">
    <property type="entry name" value="DEAD/DEAH box helicase"/>
    <property type="match status" value="1"/>
</dbReference>
<keyword evidence="2" id="KW-0067">ATP-binding</keyword>
<dbReference type="SMART" id="SM00487">
    <property type="entry name" value="DEXDc"/>
    <property type="match status" value="1"/>
</dbReference>
<dbReference type="GO" id="GO:0005634">
    <property type="term" value="C:nucleus"/>
    <property type="evidence" value="ECO:0007669"/>
    <property type="project" value="TreeGrafter"/>
</dbReference>
<dbReference type="CDD" id="cd18797">
    <property type="entry name" value="SF2_C_Hrq"/>
    <property type="match status" value="1"/>
</dbReference>
<dbReference type="PROSITE" id="PS51194">
    <property type="entry name" value="HELICASE_CTER"/>
    <property type="match status" value="1"/>
</dbReference>
<dbReference type="EMBL" id="CM018035">
    <property type="protein sequence ID" value="KAA8542587.1"/>
    <property type="molecule type" value="Genomic_DNA"/>
</dbReference>
<evidence type="ECO:0000256" key="3">
    <source>
        <dbReference type="SAM" id="MobiDB-lite"/>
    </source>
</evidence>
<dbReference type="GO" id="GO:0005524">
    <property type="term" value="F:ATP binding"/>
    <property type="evidence" value="ECO:0007669"/>
    <property type="project" value="UniProtKB-KW"/>
</dbReference>
<dbReference type="Gene3D" id="3.40.50.300">
    <property type="entry name" value="P-loop containing nucleotide triphosphate hydrolases"/>
    <property type="match status" value="2"/>
</dbReference>
<dbReference type="Pfam" id="PF00271">
    <property type="entry name" value="Helicase_C"/>
    <property type="match status" value="1"/>
</dbReference>
<dbReference type="GO" id="GO:0006289">
    <property type="term" value="P:nucleotide-excision repair"/>
    <property type="evidence" value="ECO:0007669"/>
    <property type="project" value="TreeGrafter"/>
</dbReference>
<dbReference type="AlphaFoldDB" id="A0A5J5BLA1"/>
<gene>
    <name evidence="6" type="ORF">F0562_023739</name>
</gene>
<dbReference type="InterPro" id="IPR055227">
    <property type="entry name" value="HRQ1_WHD"/>
</dbReference>
<dbReference type="OrthoDB" id="18781at2759"/>
<reference evidence="6 7" key="1">
    <citation type="submission" date="2019-09" db="EMBL/GenBank/DDBJ databases">
        <title>A chromosome-level genome assembly of the Chinese tupelo Nyssa sinensis.</title>
        <authorList>
            <person name="Yang X."/>
            <person name="Kang M."/>
            <person name="Yang Y."/>
            <person name="Xiong H."/>
            <person name="Wang M."/>
            <person name="Zhang Z."/>
            <person name="Wang Z."/>
            <person name="Wu H."/>
            <person name="Ma T."/>
            <person name="Liu J."/>
            <person name="Xi Z."/>
        </authorList>
    </citation>
    <scope>NUCLEOTIDE SEQUENCE [LARGE SCALE GENOMIC DNA]</scope>
    <source>
        <strain evidence="6">J267</strain>
        <tissue evidence="6">Leaf</tissue>
    </source>
</reference>
<evidence type="ECO:0000256" key="1">
    <source>
        <dbReference type="ARBA" id="ARBA00022741"/>
    </source>
</evidence>
<keyword evidence="7" id="KW-1185">Reference proteome</keyword>
<dbReference type="Pfam" id="PF00270">
    <property type="entry name" value="DEAD"/>
    <property type="match status" value="1"/>
</dbReference>
<feature type="domain" description="Helicase ATP-binding" evidence="4">
    <location>
        <begin position="141"/>
        <end position="322"/>
    </location>
</feature>